<dbReference type="PANTHER" id="PTHR24047">
    <property type="entry name" value="FI01909P-RELATED"/>
    <property type="match status" value="1"/>
</dbReference>
<feature type="domain" description="EGF-like" evidence="2">
    <location>
        <begin position="288"/>
        <end position="321"/>
    </location>
</feature>
<feature type="domain" description="EGF-like" evidence="2">
    <location>
        <begin position="147"/>
        <end position="180"/>
    </location>
</feature>
<feature type="domain" description="EGF-like" evidence="2">
    <location>
        <begin position="80"/>
        <end position="110"/>
    </location>
</feature>
<evidence type="ECO:0000259" key="2">
    <source>
        <dbReference type="SMART" id="SM00181"/>
    </source>
</evidence>
<reference evidence="3" key="1">
    <citation type="submission" date="2022-07" db="EMBL/GenBank/DDBJ databases">
        <authorList>
            <person name="Trinca V."/>
            <person name="Uliana J.V.C."/>
            <person name="Torres T.T."/>
            <person name="Ward R.J."/>
            <person name="Monesi N."/>
        </authorList>
    </citation>
    <scope>NUCLEOTIDE SEQUENCE</scope>
    <source>
        <strain evidence="3">HSMRA1968</strain>
        <tissue evidence="3">Whole embryos</tissue>
    </source>
</reference>
<dbReference type="AlphaFoldDB" id="A0A9Q0NBX3"/>
<dbReference type="SMART" id="SM00181">
    <property type="entry name" value="EGF"/>
    <property type="match status" value="10"/>
</dbReference>
<evidence type="ECO:0000313" key="4">
    <source>
        <dbReference type="Proteomes" id="UP001151699"/>
    </source>
</evidence>
<gene>
    <name evidence="3" type="ORF">Bhyg_02701</name>
</gene>
<sequence>MERGKKKSPGKRVLIKTIMRPATETVRKVDCCPGYKKVGPKKICTPKCDQVCENSKCTAPNECSCNDGYKKFTANRCIPECENCERGLCVGPNICQCYHGYDKNESGQCVPTCQDACVNGWCSAPNVCTCHEGYELDKNIRHKCNPICKSSCIQGRCIAPDVCDCYPGYEFKNGSKTECLPVCDFCESGNCTGPSNCTCWDNYEEHIIVQGEKVVKVCQPKCENECVNGICIEVDTCACKTGFEFVKDSIDVCEPVCEPPCYNGICESPNTCLCDPGYENVDQQCIPHCEHECVNGVCVNPNQCECWAGYTSKLNSINQCEAFCDNCTNGICIEPNNCKCLDGFLMTDNNYCEKLCVPECISGKCVNGYCGCEHGFQLFNQSICLPLEETSTEAIHSPSAPDNDECNKNDNCDNVCGDDNECTNGTTCVLQGTQSVCVALEETTTETIQSTPPFDNVECNGNCDNICGDVKDNCTNGTCVLQGKQSICVQSEESTTEAIQSPAPFNNNECNGNCDNVCGDGTVCINGTCILTGMCECFEGFQLDPFNPSLCVRQQTTSAAIIVNYISFITAFFIIVLMGTIFIFLLNRRSCKVNYNVDEKERKIGVKWENNVHYVINKDDHAFA</sequence>
<dbReference type="OrthoDB" id="409374at2759"/>
<feature type="domain" description="EGF-like" evidence="2">
    <location>
        <begin position="221"/>
        <end position="254"/>
    </location>
</feature>
<organism evidence="3 4">
    <name type="scientific">Pseudolycoriella hygida</name>
    <dbReference type="NCBI Taxonomy" id="35572"/>
    <lineage>
        <taxon>Eukaryota</taxon>
        <taxon>Metazoa</taxon>
        <taxon>Ecdysozoa</taxon>
        <taxon>Arthropoda</taxon>
        <taxon>Hexapoda</taxon>
        <taxon>Insecta</taxon>
        <taxon>Pterygota</taxon>
        <taxon>Neoptera</taxon>
        <taxon>Endopterygota</taxon>
        <taxon>Diptera</taxon>
        <taxon>Nematocera</taxon>
        <taxon>Sciaroidea</taxon>
        <taxon>Sciaridae</taxon>
        <taxon>Pseudolycoriella</taxon>
    </lineage>
</organism>
<evidence type="ECO:0000256" key="1">
    <source>
        <dbReference type="SAM" id="Phobius"/>
    </source>
</evidence>
<protein>
    <submittedName>
        <fullName evidence="3">Epidermal growth factor-like protein</fullName>
    </submittedName>
</protein>
<feature type="domain" description="EGF-like" evidence="2">
    <location>
        <begin position="323"/>
        <end position="353"/>
    </location>
</feature>
<keyword evidence="1" id="KW-0812">Transmembrane</keyword>
<accession>A0A9Q0NBX3</accession>
<keyword evidence="4" id="KW-1185">Reference proteome</keyword>
<dbReference type="Gene3D" id="2.10.25.10">
    <property type="entry name" value="Laminin"/>
    <property type="match status" value="7"/>
</dbReference>
<proteinExistence type="predicted"/>
<dbReference type="InterPro" id="IPR053255">
    <property type="entry name" value="EGF-like_domain"/>
</dbReference>
<dbReference type="Proteomes" id="UP001151699">
    <property type="component" value="Chromosome A"/>
</dbReference>
<feature type="domain" description="EGF-like" evidence="2">
    <location>
        <begin position="256"/>
        <end position="286"/>
    </location>
</feature>
<evidence type="ECO:0000313" key="3">
    <source>
        <dbReference type="EMBL" id="KAJ6647478.1"/>
    </source>
</evidence>
<dbReference type="InterPro" id="IPR000742">
    <property type="entry name" value="EGF"/>
</dbReference>
<keyword evidence="1" id="KW-1133">Transmembrane helix</keyword>
<dbReference type="EMBL" id="WJQU01000001">
    <property type="protein sequence ID" value="KAJ6647478.1"/>
    <property type="molecule type" value="Genomic_DNA"/>
</dbReference>
<feature type="domain" description="EGF-like" evidence="2">
    <location>
        <begin position="112"/>
        <end position="145"/>
    </location>
</feature>
<feature type="domain" description="EGF-like" evidence="2">
    <location>
        <begin position="509"/>
        <end position="552"/>
    </location>
</feature>
<keyword evidence="1" id="KW-0472">Membrane</keyword>
<feature type="transmembrane region" description="Helical" evidence="1">
    <location>
        <begin position="562"/>
        <end position="586"/>
    </location>
</feature>
<feature type="domain" description="EGF-like" evidence="2">
    <location>
        <begin position="47"/>
        <end position="78"/>
    </location>
</feature>
<name>A0A9Q0NBX3_9DIPT</name>
<dbReference type="PANTHER" id="PTHR24047:SF29">
    <property type="entry name" value="EATER-RELATED"/>
    <property type="match status" value="1"/>
</dbReference>
<feature type="domain" description="EGF-like" evidence="2">
    <location>
        <begin position="355"/>
        <end position="385"/>
    </location>
</feature>
<comment type="caution">
    <text evidence="3">The sequence shown here is derived from an EMBL/GenBank/DDBJ whole genome shotgun (WGS) entry which is preliminary data.</text>
</comment>